<sequence length="168" mass="19789">MIKRIFTTLIIVLVLYCFYKPFVIQLKSYETFGSFNLKKGSVFKLKDYIKTDKTGQYNIYLVLENEELNNLNIDIPKWKVLKCEDKQVIFDLFNSELKCTGSDVSTIESKIYVYSENKLIFESEIVLDTNSIGLQNRESGWTKPVNDKEFINIFSQFKRYNLPVLIIY</sequence>
<accession>A0A9X1HBJ6</accession>
<gene>
    <name evidence="1" type="ORF">K6T82_11515</name>
</gene>
<dbReference type="EMBL" id="JAINUY010000003">
    <property type="protein sequence ID" value="MBZ4035397.1"/>
    <property type="molecule type" value="Genomic_DNA"/>
</dbReference>
<protein>
    <submittedName>
        <fullName evidence="1">Uncharacterized protein</fullName>
    </submittedName>
</protein>
<proteinExistence type="predicted"/>
<dbReference type="RefSeq" id="WP_223706023.1">
    <property type="nucleotide sequence ID" value="NZ_JAINUY010000003.1"/>
</dbReference>
<name>A0A9X1HBJ6_9FLAO</name>
<organism evidence="1 2">
    <name type="scientific">Flavobacterium potami</name>
    <dbReference type="NCBI Taxonomy" id="2872310"/>
    <lineage>
        <taxon>Bacteria</taxon>
        <taxon>Pseudomonadati</taxon>
        <taxon>Bacteroidota</taxon>
        <taxon>Flavobacteriia</taxon>
        <taxon>Flavobacteriales</taxon>
        <taxon>Flavobacteriaceae</taxon>
        <taxon>Flavobacterium</taxon>
    </lineage>
</organism>
<reference evidence="1 2" key="1">
    <citation type="journal article" date="2023" name="Antonie Van Leeuwenhoek">
        <title>Flavobacterium potami sp. nov., a multi-metal resistance genes harbouring bacterium isolated from shallow river silt.</title>
        <authorList>
            <person name="Li S."/>
            <person name="Mao S."/>
            <person name="Mu W."/>
            <person name="Guo B."/>
            <person name="Li C."/>
            <person name="Zhu Q."/>
            <person name="Hou X."/>
            <person name="Zhao Y."/>
            <person name="Wei S."/>
            <person name="Liu H."/>
            <person name="Liu A."/>
        </authorList>
    </citation>
    <scope>NUCLEOTIDE SEQUENCE [LARGE SCALE GENOMIC DNA]</scope>
    <source>
        <strain evidence="1 2">17A</strain>
    </source>
</reference>
<evidence type="ECO:0000313" key="1">
    <source>
        <dbReference type="EMBL" id="MBZ4035397.1"/>
    </source>
</evidence>
<keyword evidence="2" id="KW-1185">Reference proteome</keyword>
<dbReference type="Proteomes" id="UP001139366">
    <property type="component" value="Unassembled WGS sequence"/>
</dbReference>
<dbReference type="AlphaFoldDB" id="A0A9X1HBJ6"/>
<evidence type="ECO:0000313" key="2">
    <source>
        <dbReference type="Proteomes" id="UP001139366"/>
    </source>
</evidence>
<comment type="caution">
    <text evidence="1">The sequence shown here is derived from an EMBL/GenBank/DDBJ whole genome shotgun (WGS) entry which is preliminary data.</text>
</comment>